<feature type="domain" description="Bacterial repeat" evidence="3">
    <location>
        <begin position="706"/>
        <end position="780"/>
    </location>
</feature>
<dbReference type="EMBL" id="CP020370">
    <property type="protein sequence ID" value="AUB84576.1"/>
    <property type="molecule type" value="Genomic_DNA"/>
</dbReference>
<keyword evidence="1" id="KW-1133">Transmembrane helix</keyword>
<name>A0A2K8UG75_9GAMM</name>
<keyword evidence="1" id="KW-0472">Membrane</keyword>
<dbReference type="Gene3D" id="2.60.110.10">
    <property type="entry name" value="Thaumatin"/>
    <property type="match status" value="1"/>
</dbReference>
<feature type="signal peptide" evidence="2">
    <location>
        <begin position="1"/>
        <end position="31"/>
    </location>
</feature>
<sequence length="983" mass="101903">MKKTTILNLMRRAALSLVLLGQAGGISTAQANYTMGFEDNTGLGSGQFSICMQGFATGKPSGDPPLGPALVMNATGRFEPLPSAPVSGTPTPYVRVSPGSTLLTYNNDDFGIVGSRVYFYISSNTDCKPYMVTYNGGGQPSGPANSVLSQYPPHAFVEGTAGKTGGTAGDKLYINLSMVDSFLLPSALTVRKANAPGNYSRVGQTNTEKTGHYFTWERIYAEYKAWMGAANRPGRVPYKVLVEDYASPYPPNTGAIRNPHSFLMQLHPGATTFLPNAADPLNAVFEAALNTFFSQAIQLDDTTSFIGANYTGTPVSDLPSGNPQIPMLKGMAFCQTGVTPCTKDTSGAIWLYNPVGLTVMANGSSVILGQRDNTDQHKLNFTPALQLPAGQSLLGMYTMGAKGNWSTGNFKVASCTPSCDGPASVQSVTLADEAGDIATADSQQWVFGTLPPGIDGRFSSSGDQVFGNMGVFGGTLSHANANLGNLIVSAFNRGVATLDTHSSYWSVETNWYPANAVINEYSNFLHTFAMNGSNLFQLPTDTVPPPENQFARSKQGAPMGMAYGFAYDENPVNGGPSAFQVPSKYDAITSPSTPLPVGETLLTLRFGRWPEATGYEILTLTKTDNGAVSSSPAGIDCESTCTADVLSAIAGTKVTLSAKPDTGYLFGGWTGDCSAAGTSLDCEVTMTSAKSVGASFTPTAKNKIGLSVTVTGNGKVTGSDLNCDPACSGQFDIGTVVTLTAAASTGLQFQGWTGDCSGTLLTCQLTMSEDRYVGAAFATIGYSALSVSPVPTGGTVTSNPGPINCGPSSNVCIAGYSPGTKVTVVAIPAAGYIFTGWTGDCPSSGTGVCDLTMNGAHRLGAQFAETSLSTLTVHAHGGGGVHSVDGGIKCGTDCTESYPAGARVVLAATPAPGYYLHSWTGACAGSGSCEVPIGSREWVGAVFATGATSLPVPVPALSEWALLLLSILTLGTALVVIRGRWHG</sequence>
<feature type="domain" description="Bacterial repeat" evidence="3">
    <location>
        <begin position="814"/>
        <end position="865"/>
    </location>
</feature>
<evidence type="ECO:0000313" key="5">
    <source>
        <dbReference type="Proteomes" id="UP000232638"/>
    </source>
</evidence>
<dbReference type="Proteomes" id="UP000232638">
    <property type="component" value="Chromosome"/>
</dbReference>
<accession>A0A2K8UG75</accession>
<dbReference type="AlphaFoldDB" id="A0A2K8UG75"/>
<reference evidence="4 5" key="1">
    <citation type="submission" date="2017-03" db="EMBL/GenBank/DDBJ databases">
        <title>Complete genome sequence of Candidatus 'Thiodictyon syntrophicum' sp. nov. strain Cad16T, a photolithoautotroph purple sulfur bacterium isolated from an alpine meromictic lake.</title>
        <authorList>
            <person name="Luedin S.M."/>
            <person name="Pothier J.F."/>
            <person name="Danza F."/>
            <person name="Storelli N."/>
            <person name="Wittwer M."/>
            <person name="Tonolla M."/>
        </authorList>
    </citation>
    <scope>NUCLEOTIDE SEQUENCE [LARGE SCALE GENOMIC DNA]</scope>
    <source>
        <strain evidence="4 5">Cad16T</strain>
    </source>
</reference>
<keyword evidence="1" id="KW-0812">Transmembrane</keyword>
<dbReference type="InterPro" id="IPR026442">
    <property type="entry name" value="IPTL_CTERM"/>
</dbReference>
<dbReference type="InterPro" id="IPR044060">
    <property type="entry name" value="Bacterial_rp_domain"/>
</dbReference>
<keyword evidence="2" id="KW-0732">Signal</keyword>
<feature type="domain" description="Bacterial repeat" evidence="3">
    <location>
        <begin position="648"/>
        <end position="698"/>
    </location>
</feature>
<dbReference type="NCBIfam" id="TIGR04174">
    <property type="entry name" value="IPTL_CTERM"/>
    <property type="match status" value="1"/>
</dbReference>
<feature type="transmembrane region" description="Helical" evidence="1">
    <location>
        <begin position="960"/>
        <end position="977"/>
    </location>
</feature>
<proteinExistence type="predicted"/>
<feature type="chain" id="PRO_5014662178" description="Bacterial repeat domain-containing protein" evidence="2">
    <location>
        <begin position="32"/>
        <end position="983"/>
    </location>
</feature>
<gene>
    <name evidence="4" type="ORF">THSYN_29020</name>
</gene>
<keyword evidence="5" id="KW-1185">Reference proteome</keyword>
<dbReference type="KEGG" id="tsy:THSYN_29020"/>
<dbReference type="InterPro" id="IPR037176">
    <property type="entry name" value="Osmotin/thaumatin-like_sf"/>
</dbReference>
<dbReference type="OrthoDB" id="5747841at2"/>
<dbReference type="Pfam" id="PF18998">
    <property type="entry name" value="Flg_new_2"/>
    <property type="match status" value="4"/>
</dbReference>
<protein>
    <recommendedName>
        <fullName evidence="3">Bacterial repeat domain-containing protein</fullName>
    </recommendedName>
</protein>
<evidence type="ECO:0000256" key="1">
    <source>
        <dbReference type="SAM" id="Phobius"/>
    </source>
</evidence>
<feature type="domain" description="Bacterial repeat" evidence="3">
    <location>
        <begin position="870"/>
        <end position="929"/>
    </location>
</feature>
<organism evidence="4 5">
    <name type="scientific">Candidatus Thiodictyon syntrophicum</name>
    <dbReference type="NCBI Taxonomy" id="1166950"/>
    <lineage>
        <taxon>Bacteria</taxon>
        <taxon>Pseudomonadati</taxon>
        <taxon>Pseudomonadota</taxon>
        <taxon>Gammaproteobacteria</taxon>
        <taxon>Chromatiales</taxon>
        <taxon>Chromatiaceae</taxon>
        <taxon>Thiodictyon</taxon>
    </lineage>
</organism>
<evidence type="ECO:0000313" key="4">
    <source>
        <dbReference type="EMBL" id="AUB84576.1"/>
    </source>
</evidence>
<dbReference type="RefSeq" id="WP_100922226.1">
    <property type="nucleotide sequence ID" value="NZ_CP020370.1"/>
</dbReference>
<evidence type="ECO:0000256" key="2">
    <source>
        <dbReference type="SAM" id="SignalP"/>
    </source>
</evidence>
<evidence type="ECO:0000259" key="3">
    <source>
        <dbReference type="Pfam" id="PF18998"/>
    </source>
</evidence>